<evidence type="ECO:0000313" key="1">
    <source>
        <dbReference type="EMBL" id="KKL94853.1"/>
    </source>
</evidence>
<sequence length="55" mass="6296">FETALPNLAEFETFYSTGGERDSLNNEMRNALIAPVPEGYDLFELTVRRKDELKS</sequence>
<feature type="non-terminal residue" evidence="1">
    <location>
        <position position="1"/>
    </location>
</feature>
<gene>
    <name evidence="1" type="ORF">LCGC14_1860580</name>
</gene>
<name>A0A0F9G830_9ZZZZ</name>
<dbReference type="AlphaFoldDB" id="A0A0F9G830"/>
<comment type="caution">
    <text evidence="1">The sequence shown here is derived from an EMBL/GenBank/DDBJ whole genome shotgun (WGS) entry which is preliminary data.</text>
</comment>
<dbReference type="EMBL" id="LAZR01018821">
    <property type="protein sequence ID" value="KKL94853.1"/>
    <property type="molecule type" value="Genomic_DNA"/>
</dbReference>
<accession>A0A0F9G830</accession>
<protein>
    <submittedName>
        <fullName evidence="1">Uncharacterized protein</fullName>
    </submittedName>
</protein>
<reference evidence="1" key="1">
    <citation type="journal article" date="2015" name="Nature">
        <title>Complex archaea that bridge the gap between prokaryotes and eukaryotes.</title>
        <authorList>
            <person name="Spang A."/>
            <person name="Saw J.H."/>
            <person name="Jorgensen S.L."/>
            <person name="Zaremba-Niedzwiedzka K."/>
            <person name="Martijn J."/>
            <person name="Lind A.E."/>
            <person name="van Eijk R."/>
            <person name="Schleper C."/>
            <person name="Guy L."/>
            <person name="Ettema T.J."/>
        </authorList>
    </citation>
    <scope>NUCLEOTIDE SEQUENCE</scope>
</reference>
<organism evidence="1">
    <name type="scientific">marine sediment metagenome</name>
    <dbReference type="NCBI Taxonomy" id="412755"/>
    <lineage>
        <taxon>unclassified sequences</taxon>
        <taxon>metagenomes</taxon>
        <taxon>ecological metagenomes</taxon>
    </lineage>
</organism>
<proteinExistence type="predicted"/>